<evidence type="ECO:0000313" key="1">
    <source>
        <dbReference type="EMBL" id="KKN00978.1"/>
    </source>
</evidence>
<comment type="caution">
    <text evidence="1">The sequence shown here is derived from an EMBL/GenBank/DDBJ whole genome shotgun (WGS) entry which is preliminary data.</text>
</comment>
<sequence length="104" mass="12239">MLDRLERFVRKQGEWADKTFGKNRSIGIVNHMKREVEELREATEKGTQGQKFEEVGDVLCLLSHYCYQNRIDMLGAGEYTLERNKGRVWNKEHEDSEGVIEHIK</sequence>
<dbReference type="AlphaFoldDB" id="A0A0F9Q6H5"/>
<dbReference type="EMBL" id="LAZR01005312">
    <property type="protein sequence ID" value="KKN00978.1"/>
    <property type="molecule type" value="Genomic_DNA"/>
</dbReference>
<dbReference type="SUPFAM" id="SSF101386">
    <property type="entry name" value="all-alpha NTP pyrophosphatases"/>
    <property type="match status" value="1"/>
</dbReference>
<organism evidence="1">
    <name type="scientific">marine sediment metagenome</name>
    <dbReference type="NCBI Taxonomy" id="412755"/>
    <lineage>
        <taxon>unclassified sequences</taxon>
        <taxon>metagenomes</taxon>
        <taxon>ecological metagenomes</taxon>
    </lineage>
</organism>
<protein>
    <submittedName>
        <fullName evidence="1">Uncharacterized protein</fullName>
    </submittedName>
</protein>
<dbReference type="Gene3D" id="1.10.287.1080">
    <property type="entry name" value="MazG-like"/>
    <property type="match status" value="1"/>
</dbReference>
<reference evidence="1" key="1">
    <citation type="journal article" date="2015" name="Nature">
        <title>Complex archaea that bridge the gap between prokaryotes and eukaryotes.</title>
        <authorList>
            <person name="Spang A."/>
            <person name="Saw J.H."/>
            <person name="Jorgensen S.L."/>
            <person name="Zaremba-Niedzwiedzka K."/>
            <person name="Martijn J."/>
            <person name="Lind A.E."/>
            <person name="van Eijk R."/>
            <person name="Schleper C."/>
            <person name="Guy L."/>
            <person name="Ettema T.J."/>
        </authorList>
    </citation>
    <scope>NUCLEOTIDE SEQUENCE</scope>
</reference>
<proteinExistence type="predicted"/>
<name>A0A0F9Q6H5_9ZZZZ</name>
<gene>
    <name evidence="1" type="ORF">LCGC14_1132400</name>
</gene>
<accession>A0A0F9Q6H5</accession>